<keyword evidence="1" id="KW-1133">Transmembrane helix</keyword>
<evidence type="ECO:0000256" key="1">
    <source>
        <dbReference type="SAM" id="Phobius"/>
    </source>
</evidence>
<keyword evidence="2" id="KW-0732">Signal</keyword>
<feature type="signal peptide" evidence="2">
    <location>
        <begin position="1"/>
        <end position="22"/>
    </location>
</feature>
<dbReference type="Proteomes" id="UP001597045">
    <property type="component" value="Unassembled WGS sequence"/>
</dbReference>
<accession>A0ABW3M521</accession>
<proteinExistence type="predicted"/>
<evidence type="ECO:0000256" key="2">
    <source>
        <dbReference type="SAM" id="SignalP"/>
    </source>
</evidence>
<keyword evidence="1" id="KW-0472">Membrane</keyword>
<evidence type="ECO:0000313" key="3">
    <source>
        <dbReference type="EMBL" id="MFD1045788.1"/>
    </source>
</evidence>
<sequence>MTRRLVFVLTALLVLLAAPAYAHGGPIKLEVQGDGGQGVTATVTYQNDGHYVTGQVDMTVTAVAQDGHRFGPVKMVASAEGQSFYVSDQPLPVGAWTVTVSATQPSAAQKTVSVTSKVAQGRPTTTVSTDNGPSAILIIIGFVVLVGAGCAVLLLRRRREPQATH</sequence>
<organism evidence="3 4">
    <name type="scientific">Kibdelosporangium lantanae</name>
    <dbReference type="NCBI Taxonomy" id="1497396"/>
    <lineage>
        <taxon>Bacteria</taxon>
        <taxon>Bacillati</taxon>
        <taxon>Actinomycetota</taxon>
        <taxon>Actinomycetes</taxon>
        <taxon>Pseudonocardiales</taxon>
        <taxon>Pseudonocardiaceae</taxon>
        <taxon>Kibdelosporangium</taxon>
    </lineage>
</organism>
<protein>
    <submittedName>
        <fullName evidence="3">Uncharacterized protein</fullName>
    </submittedName>
</protein>
<comment type="caution">
    <text evidence="3">The sequence shown here is derived from an EMBL/GenBank/DDBJ whole genome shotgun (WGS) entry which is preliminary data.</text>
</comment>
<feature type="chain" id="PRO_5046872764" evidence="2">
    <location>
        <begin position="23"/>
        <end position="165"/>
    </location>
</feature>
<name>A0ABW3M521_9PSEU</name>
<reference evidence="4" key="1">
    <citation type="journal article" date="2019" name="Int. J. Syst. Evol. Microbiol.">
        <title>The Global Catalogue of Microorganisms (GCM) 10K type strain sequencing project: providing services to taxonomists for standard genome sequencing and annotation.</title>
        <authorList>
            <consortium name="The Broad Institute Genomics Platform"/>
            <consortium name="The Broad Institute Genome Sequencing Center for Infectious Disease"/>
            <person name="Wu L."/>
            <person name="Ma J."/>
        </authorList>
    </citation>
    <scope>NUCLEOTIDE SEQUENCE [LARGE SCALE GENOMIC DNA]</scope>
    <source>
        <strain evidence="4">JCM 31486</strain>
    </source>
</reference>
<keyword evidence="4" id="KW-1185">Reference proteome</keyword>
<evidence type="ECO:0000313" key="4">
    <source>
        <dbReference type="Proteomes" id="UP001597045"/>
    </source>
</evidence>
<gene>
    <name evidence="3" type="ORF">ACFQ1S_09555</name>
</gene>
<keyword evidence="1" id="KW-0812">Transmembrane</keyword>
<feature type="transmembrane region" description="Helical" evidence="1">
    <location>
        <begin position="135"/>
        <end position="155"/>
    </location>
</feature>
<dbReference type="EMBL" id="JBHTIS010000411">
    <property type="protein sequence ID" value="MFD1045788.1"/>
    <property type="molecule type" value="Genomic_DNA"/>
</dbReference>